<proteinExistence type="predicted"/>
<evidence type="ECO:0000256" key="1">
    <source>
        <dbReference type="SAM" id="Phobius"/>
    </source>
</evidence>
<dbReference type="EMBL" id="HACA01010057">
    <property type="protein sequence ID" value="CDW27418.1"/>
    <property type="molecule type" value="Transcribed_RNA"/>
</dbReference>
<name>A0A0K2TMT5_LEPSM</name>
<sequence>MQSDQFVSCNSAVVLDIFMVLVSTRSRHITVLVLSLMHFVLIFFSNFMTSGLTLFRSLYIYVVGADFG</sequence>
<keyword evidence="1" id="KW-1133">Transmembrane helix</keyword>
<keyword evidence="1" id="KW-0472">Membrane</keyword>
<dbReference type="AlphaFoldDB" id="A0A0K2TMT5"/>
<feature type="transmembrane region" description="Helical" evidence="1">
    <location>
        <begin position="29"/>
        <end position="48"/>
    </location>
</feature>
<feature type="non-terminal residue" evidence="2">
    <location>
        <position position="68"/>
    </location>
</feature>
<accession>A0A0K2TMT5</accession>
<protein>
    <submittedName>
        <fullName evidence="2">Uncharacterized protein</fullName>
    </submittedName>
</protein>
<organism evidence="2">
    <name type="scientific">Lepeophtheirus salmonis</name>
    <name type="common">Salmon louse</name>
    <name type="synonym">Caligus salmonis</name>
    <dbReference type="NCBI Taxonomy" id="72036"/>
    <lineage>
        <taxon>Eukaryota</taxon>
        <taxon>Metazoa</taxon>
        <taxon>Ecdysozoa</taxon>
        <taxon>Arthropoda</taxon>
        <taxon>Crustacea</taxon>
        <taxon>Multicrustacea</taxon>
        <taxon>Hexanauplia</taxon>
        <taxon>Copepoda</taxon>
        <taxon>Siphonostomatoida</taxon>
        <taxon>Caligidae</taxon>
        <taxon>Lepeophtheirus</taxon>
    </lineage>
</organism>
<evidence type="ECO:0000313" key="2">
    <source>
        <dbReference type="EMBL" id="CDW27418.1"/>
    </source>
</evidence>
<keyword evidence="1" id="KW-0812">Transmembrane</keyword>
<reference evidence="2" key="1">
    <citation type="submission" date="2014-05" db="EMBL/GenBank/DDBJ databases">
        <authorList>
            <person name="Chronopoulou M."/>
        </authorList>
    </citation>
    <scope>NUCLEOTIDE SEQUENCE</scope>
    <source>
        <tissue evidence="2">Whole organism</tissue>
    </source>
</reference>